<feature type="compositionally biased region" description="Acidic residues" evidence="11">
    <location>
        <begin position="4122"/>
        <end position="4142"/>
    </location>
</feature>
<dbReference type="GO" id="GO:0005730">
    <property type="term" value="C:nucleolus"/>
    <property type="evidence" value="ECO:0007669"/>
    <property type="project" value="UniProtKB-SubCell"/>
</dbReference>
<dbReference type="Proteomes" id="UP001271007">
    <property type="component" value="Unassembled WGS sequence"/>
</dbReference>
<comment type="function">
    <text evidence="10">Nuclear chaperone required for maturation and nuclear export of pre-60S ribosome subunits.</text>
</comment>
<feature type="compositionally biased region" description="Acidic residues" evidence="11">
    <location>
        <begin position="3149"/>
        <end position="3160"/>
    </location>
</feature>
<dbReference type="InterPro" id="IPR041190">
    <property type="entry name" value="Midasin_AAA_lid_5"/>
</dbReference>
<protein>
    <recommendedName>
        <fullName evidence="4 10">Midasin</fullName>
    </recommendedName>
</protein>
<dbReference type="SMART" id="SM00382">
    <property type="entry name" value="AAA"/>
    <property type="match status" value="6"/>
</dbReference>
<dbReference type="FunFam" id="3.40.50.300:FF:001368">
    <property type="entry name" value="Midasin"/>
    <property type="match status" value="1"/>
</dbReference>
<evidence type="ECO:0000256" key="3">
    <source>
        <dbReference type="ARBA" id="ARBA00007188"/>
    </source>
</evidence>
<dbReference type="InterPro" id="IPR048617">
    <property type="entry name" value="MDN1_AAA_lid_4"/>
</dbReference>
<dbReference type="Pfam" id="PF07728">
    <property type="entry name" value="AAA_5"/>
    <property type="match status" value="9"/>
</dbReference>
<dbReference type="InterPro" id="IPR036465">
    <property type="entry name" value="vWFA_dom_sf"/>
</dbReference>
<evidence type="ECO:0000256" key="7">
    <source>
        <dbReference type="ARBA" id="ARBA00022840"/>
    </source>
</evidence>
<keyword evidence="9 10" id="KW-0539">Nucleus</keyword>
<evidence type="ECO:0000313" key="14">
    <source>
        <dbReference type="Proteomes" id="UP001271007"/>
    </source>
</evidence>
<comment type="similarity">
    <text evidence="3 10">Belongs to the midasin family.</text>
</comment>
<feature type="compositionally biased region" description="Polar residues" evidence="11">
    <location>
        <begin position="4175"/>
        <end position="4194"/>
    </location>
</feature>
<sequence>MECVWDAALLQRAAELPPGLLQIIRSANNKQYLAAITKTTLDSRYTYLIFAHCEDIFTHICATLRTHGSFASAVATLGRIIPIAPYLKPYAQRLFSHDQYEFSASRGSDDDLLYLLGLFRLFSADWRTFKPFIKPTTISELLESPSRPIVYLAIRILQIYLSGADHWFEQMIKRYLGDDTPESGIDGAWDDRTIDYRFLTLWEEDRFRNAVKLVEDVRAGVPAGKKGSARVLPSDCFDDSTCLVGGTLLPRSLKPATEVRSSDDGLVHTSTAQNNLRKVASALKSPRPILLTGLAGSGKTLLVRHLARKLGALDKMITLHLNEQSDAKLLIGVYTTGDTPGSFKWKPGVLTQAVQEGRWVLIEDLDRAPNEIIGTLLPLIEKGELLIQNRKQTIHATQGFRILATTRSQMNHRGQETTPLAHMLGARHWQNVAIGSANINELAFIVDQLHPTLSLLRPQMIKVYERLQVFRQRAVLVGQSKTGILRPISPRDLLKWCARVANLLQTRSTFTSQDVDDIFLEAVDSFVGALPDGSARDGMAAVIAEELQIDPQRRDYLLTDREAKYDAGKATISIGRYSLPRSQEARKNPTSQETFSTNPHTCRMLERVAAAVLNREPLLLVGETGVGKTTAVQHLATHLGKKLVPFNLSQQSEAGDLLGGFKPVDARSIIVPMKDEFDELFSAGFSRSKNQQFLDLLSKQMARSNWKAVCKLWRQALKMADDQRSAINNRQGEGPSKKRKVEPKKTLDLPRWESFAAKLSGLERRLAAGDNAFAFNFVEGTIVKAVRNGDWVLLDEINLASPDTLEAITDLLDPNNPSVLLTESGSVERVDAHSDFRVFAAMNPATDVGKKDLPPGVRSRFTELYVETPDKDIKSLQSIVRSYLRHETANDPAVPPDVGALYQKIIGFGNNNQLVDGAGQKPHFSLRTLTRTLSYAKYIAPLCSLRRALYEGFHMSFLTFLDAESCRLVEPLLEQYLLGKRTNIRAELSKPLRQPSDGFAHVQGYPGSKHWIRQGTFEIEDQPHYILTPFIRRNLESLVRASSTRRFPVLIQGPTSSGKTSMIEYLAKRSGHKFVRINNHEHTDLQEYLGTYVSGADGRLQFQEGVLIKALREGHWIVLDELNLAPTDVLEALNRLLDDNRELLIPETQEVVRPHESFMLFATQNPAGLYGGRKTLSRAFRNRFLELHFDDIPIDELQEILHKRTQQPESRCKRIVAVYKELSVLRQENRVFEQRSFATLRDLFRWAFRPNDTIEHLAANGFMLLGERVRKQEERQVLKEIIERVMSTNGPRVRIDEDALYATNASEVTQYEQHGGSQGVVWTRAMRRLYCLVSRAIHNNEPVLLVGETGCGKTTVCQMLADALSKKLHTVNAHQNTETGDIIGSQRPVRNRAGIEASLRHSLLSSSSLQSLDTAAAHSTESLLEAYDHVITSLSAAEKASHHQTPEHAEILLHRTRFKALFEWADGSLVQAMKEGSFFLLDEISLADDSVLERINSVLESQRSILLAEKGSLDSFVSAAPEFQFFATMNPGGDYGKRELSPALRNRFTEIWVPPLSNVDDVTQIVQHKLTEAARPHTTAVVGFAQWFNEQYNTSASSSISIRDTLSWVSFVNAFAIDDVGAAVVHGAAMVYIDTLGANPAGLMTMSTGSLDQERIRCVETLCQLLRIDAHAVYSSPTEVQVGEDGLRIGRFCISRQSTGQVADSTFSFEPPTTKINAMRVVRAMQLTKPVLLEGSPGVGKTALVTAIADAVGMPLTRINLSEQTDLLDLFGSDVPVEGSTTGTFAWRDASFLRAMKHGEWVLLDEMNLASQSVLEGLNACLDHRGEVFVPELGQTFVRHPNFRLFAAQNPHHQGGGRKGLPASFVNRFTVVFADAFRAEDLALISTRLFPAVEPRVIEHVVSFVEQLEREVVQSRRIGANGGPWEFNLRDVSRWLSLASSDRGLLQSATAHDFIDLLFSQRFRSEADRSFITSLFARMFGNSEAASDLFPNMSSAALQIGVGLLNRNISSATPKQLVPSAPGSHDHLAIVQSIMLCLQRSWPIILTGAPGVGKTTTIDRLATAVGAEVTTIAMNADTDAMDLIGGFEQADPQRRLTHAHKQLQSLLHMQARKSLTTDVAAELARLLEKPDVESLAAQLSQHQASSGVFTADQVSDISALLHDLKASEQDVEKARFEWIDGLLVDTLREGKWLVLENANLCNPSVLDRLNSLLEPNGSLIINEHTTEDGAARVLQPHPDFRVFLTYDPRYGELSRAMRNRAVELHLPNAGGELSYDRADALHPESAVARLRNARLLKLDASSDITSVDAIRVLTDHSSIADIPLVQRFLAQLTGGLYGLSETTLRDLDPVWSTACQAASESSAVVEQLSEPAVDQAQESADYKNVQTLHPLNNQALIRNAPASLSRAHSAAFTFDIITQASVLAATVESIQLNGTQLGAIRQVERSYRAYSKQTSNDMKGSLVLRSLLDALRILVDLSQRTDVAATVIQLRPVATTLFASWDVLLHYLSSGVLDVTTLATYLVSSANILQAKVTEAPSAYAFQLSEIGATSLSVLGKAANDDHRTCSTLWKALRPITPSTKDQLNSLLHLESLADQFDCICRSFALPLDTMTELHVSFARTLALAQSGDRDATRLSTALDVVMSEQAGPLTDTDDEQGAHFAHTFRRLLERFAMLRLNGRELSSQELARLEILASRKTDAGVLRVVQQSERTIQTQLGLLQIIVGPLLQRLTESLSSPTTLIEQVQTVGNVSMGRMRLLEDEVDLLGKVFGSQAHNFEQRDIDLLQPTLRALVTSVLSALSGDASDEESRRSARQLLKCLAQPSDSTVNGHSYGDLGEGAPANVDEKLRSAFAKFDLAISYLSSDTNSANESQAVESWAAFAVACIQLYVPTTPFDPALEVRFRHDALHTAREQLRSQLGALRALRRALTGRAETLRLRLLEEELSTLGGGPPADSTYRPQVSRFSEMRAELQSLMRIIEPLTCDAGSSRRHFPLGDGVVTNLVRIRSRLSCDYREYDDFVRPIVGFIDCLFIAQTLSMQEWERDASGSSVLYSDTLIPFARATWQTWRNDRTFLDAVSGVRTLSDRLYWLRAVTTRSSILPMSNTSSLHDATERIFHQTYLQWRSELQEGQKQSAAKSSLYKYRGQDEQDDEPSEEELDELFPGQATLTPGEKQVRQQKAQDAAHIVAGLHALLFLPQSDEDVRILDLLLDWQLATPERQRSKLDRHTIPAFFYSLGLCRADLTGTANARGKYNIYKDSNIPQAKALVEAINSIKRQFNKLHETFPDHATPLDVLRLSEDTLQVPHSTPLAQLLPRVEKLHAAVTQWQSIASREYNVLDVLERLTSLIVNWRQLELSSWAGLFDNEWKQCEENAASWWYIAYESIIASASEDDSQAERQRTLQELLQALGEFMASSGLGEYRARLYILRAFEAHLCTHSRSDQRFAARYHALKNFNSFYDRYSAKVVEGLAHGRQVLEKEVKNVIQLASWKDRNVDTLRQSAQSSHRKLLRLVRKFRRLLAQPVSQLLATDLPTAISCKVDHHGTSGHIDWAGVLTTPIETIELAAWHDRPQRFRNVEATSRAVSTKLAQAFQNINFSSQLVAFSDELQEAILDLQKATPSILTDKNKALVKSLKTRKRRVLADVLRDLRAMGFQAAVSDDVLARQRTTSVVLANLPALQHTEALPDLQTAEHSFHRFLAMMPAAREGAKTPSDELTPAEVSRCQALLESILDATVAQHTALASAIHDLEQLQVPLRELCNFGQSTDIRLNTGTSSVVDRIPQASMLGSILGAAQTILVDQQTLSGHDYSSIIEDMAKQETQLAQVLFNAGRLPKLPSGLQANCHTETSADFYTVLQDVRYATKKAVDLIPEVEPVVSHVLQWAEEADTDDLQSTNGFVTTKASRWVESMLDILDRILVATQQVDQATSEAREKEVVQRLANQQSMYYATTKSLQVAKVTKDIATLASALAHLDHEGTSLTTLTSMVHVVAPIFIAYYNSLCDLLKVCCACYGQLSQAGCMLAKSFVQLCERGFCSPSEKSQDNSAQKGDMESGTGLGDGEGAEDISKDIGDDEDISELAQSGQQDSKSDIEDEKDAVDMADEDLEGELGEGPTETGSVVDEGEDNEGDQDVDEQAADEDIGPGAVDEKMWDEPNTDDRNQKEADSGKGKVAQDDNTAATEQGQESPSPNQDDNMPDAGQNEATLDDETGPEQQPTDQLDPHAGEEQNLELPDDIVMDGNKDADPDDSDLDSVGTEEGQEEEPSAVELNNRDQIEGDEDDLNSEDIEQEPEDNGQADDAAQEEPAEEDGENDDLLMQERPLSTEPLDDDVTGAEEGSGGEKADAAKPRPGTTQDMEDAVEEPQDADNDASGPGAGATEGAREKANDIPDDTPDDRLRSSFKQLGDIMEHWFDQHRDIEAAPPSGGQTDNEQPDLSASRFEHLPDEGMEADAQALGTAPMDQSAPLNRENAVPADEQEQHTRDHDRFLDDLDEEVEQTPQDGAAERNRDTAALETGQPTSLVGDSNRMDTDIVMADDVTIEDSDEVEDMDEKLTNTHLSPEDVGVELPLEDAQRLWAKHEDSTRNLALVLTEHLRLILHPTQATRMRGDFRTGKRLNIKRIIPYIASSYKRDKIWMRRSVPTKRSYQVMLAIDDSKSMAESDSQELAFMTLALIAKSMSMLEVGELSVVGFGEQVKVAHDFSTPFTSDAGSRILQQFTFSQSKTNVQRLLTESIEMFRAARLKAAGSASDLWQLQLIISDGICEDHPAIRQLIRQAHEERIMVVFIVVDPATLSPGVASGTKQSILDLQTAEFVKDAMGEMQLKMNKYLDTFPFRYYLIVRDLQDLPGVLAGALRQWFSETVDSGT</sequence>
<evidence type="ECO:0000256" key="2">
    <source>
        <dbReference type="ARBA" id="ARBA00004642"/>
    </source>
</evidence>
<dbReference type="GO" id="GO:0016887">
    <property type="term" value="F:ATP hydrolysis activity"/>
    <property type="evidence" value="ECO:0007669"/>
    <property type="project" value="InterPro"/>
</dbReference>
<dbReference type="GO" id="GO:0030687">
    <property type="term" value="C:preribosome, large subunit precursor"/>
    <property type="evidence" value="ECO:0007669"/>
    <property type="project" value="TreeGrafter"/>
</dbReference>
<feature type="region of interest" description="Disordered" evidence="11">
    <location>
        <begin position="4496"/>
        <end position="4525"/>
    </location>
</feature>
<feature type="compositionally biased region" description="Acidic residues" evidence="11">
    <location>
        <begin position="4355"/>
        <end position="4368"/>
    </location>
</feature>
<dbReference type="InterPro" id="IPR011704">
    <property type="entry name" value="ATPase_dyneun-rel_AAA"/>
</dbReference>
<feature type="compositionally biased region" description="Polar residues" evidence="11">
    <location>
        <begin position="4425"/>
        <end position="4435"/>
    </location>
</feature>
<dbReference type="FunFam" id="3.40.50.300:FF:001053">
    <property type="entry name" value="Midasin"/>
    <property type="match status" value="1"/>
</dbReference>
<keyword evidence="5" id="KW-0597">Phosphoprotein</keyword>
<feature type="compositionally biased region" description="Basic and acidic residues" evidence="11">
    <location>
        <begin position="4407"/>
        <end position="4419"/>
    </location>
</feature>
<gene>
    <name evidence="13" type="primary">MDN1</name>
    <name evidence="13" type="ORF">LTR09_000174</name>
</gene>
<dbReference type="InterPro" id="IPR003593">
    <property type="entry name" value="AAA+_ATPase"/>
</dbReference>
<comment type="caution">
    <text evidence="13">The sequence shown here is derived from an EMBL/GenBank/DDBJ whole genome shotgun (WGS) entry which is preliminary data.</text>
</comment>
<evidence type="ECO:0000259" key="12">
    <source>
        <dbReference type="PROSITE" id="PS50234"/>
    </source>
</evidence>
<dbReference type="Pfam" id="PF17867">
    <property type="entry name" value="AAA_lid_7"/>
    <property type="match status" value="3"/>
</dbReference>
<evidence type="ECO:0000256" key="6">
    <source>
        <dbReference type="ARBA" id="ARBA00022741"/>
    </source>
</evidence>
<feature type="compositionally biased region" description="Basic and acidic residues" evidence="11">
    <location>
        <begin position="4147"/>
        <end position="4174"/>
    </location>
</feature>
<dbReference type="PANTHER" id="PTHR48103">
    <property type="entry name" value="MIDASIN-RELATED"/>
    <property type="match status" value="1"/>
</dbReference>
<evidence type="ECO:0000256" key="4">
    <source>
        <dbReference type="ARBA" id="ARBA00017143"/>
    </source>
</evidence>
<dbReference type="GO" id="GO:0000027">
    <property type="term" value="P:ribosomal large subunit assembly"/>
    <property type="evidence" value="ECO:0007669"/>
    <property type="project" value="InterPro"/>
</dbReference>
<keyword evidence="7 10" id="KW-0067">ATP-binding</keyword>
<dbReference type="GO" id="GO:0000055">
    <property type="term" value="P:ribosomal large subunit export from nucleus"/>
    <property type="evidence" value="ECO:0007669"/>
    <property type="project" value="TreeGrafter"/>
</dbReference>
<dbReference type="InterPro" id="IPR012099">
    <property type="entry name" value="Midasin"/>
</dbReference>
<evidence type="ECO:0000256" key="1">
    <source>
        <dbReference type="ARBA" id="ARBA00004604"/>
    </source>
</evidence>
<dbReference type="FunFam" id="3.40.50.300:FF:000142">
    <property type="entry name" value="Midasin"/>
    <property type="match status" value="1"/>
</dbReference>
<dbReference type="PROSITE" id="PS50234">
    <property type="entry name" value="VWFA"/>
    <property type="match status" value="1"/>
</dbReference>
<dbReference type="Pfam" id="PF17865">
    <property type="entry name" value="AAA_lid_5"/>
    <property type="match status" value="1"/>
</dbReference>
<feature type="region of interest" description="Disordered" evidence="11">
    <location>
        <begin position="4105"/>
        <end position="4482"/>
    </location>
</feature>
<reference evidence="13" key="1">
    <citation type="submission" date="2023-04" db="EMBL/GenBank/DDBJ databases">
        <title>Black Yeasts Isolated from many extreme environments.</title>
        <authorList>
            <person name="Coleine C."/>
            <person name="Stajich J.E."/>
            <person name="Selbmann L."/>
        </authorList>
    </citation>
    <scope>NUCLEOTIDE SEQUENCE</scope>
    <source>
        <strain evidence="13">CCFEE 5312</strain>
    </source>
</reference>
<dbReference type="Gene3D" id="3.40.50.300">
    <property type="entry name" value="P-loop containing nucleotide triphosphate hydrolases"/>
    <property type="match status" value="6"/>
</dbReference>
<evidence type="ECO:0000256" key="5">
    <source>
        <dbReference type="ARBA" id="ARBA00022553"/>
    </source>
</evidence>
<keyword evidence="8 10" id="KW-0143">Chaperone</keyword>
<dbReference type="GO" id="GO:0005654">
    <property type="term" value="C:nucleoplasm"/>
    <property type="evidence" value="ECO:0007669"/>
    <property type="project" value="UniProtKB-SubCell"/>
</dbReference>
<evidence type="ECO:0000256" key="8">
    <source>
        <dbReference type="ARBA" id="ARBA00023186"/>
    </source>
</evidence>
<keyword evidence="14" id="KW-1185">Reference proteome</keyword>
<feature type="domain" description="VWFA" evidence="12">
    <location>
        <begin position="4647"/>
        <end position="4854"/>
    </location>
</feature>
<dbReference type="SUPFAM" id="SSF52540">
    <property type="entry name" value="P-loop containing nucleoside triphosphate hydrolases"/>
    <property type="match status" value="6"/>
</dbReference>
<organism evidence="13 14">
    <name type="scientific">Extremus antarcticus</name>
    <dbReference type="NCBI Taxonomy" id="702011"/>
    <lineage>
        <taxon>Eukaryota</taxon>
        <taxon>Fungi</taxon>
        <taxon>Dikarya</taxon>
        <taxon>Ascomycota</taxon>
        <taxon>Pezizomycotina</taxon>
        <taxon>Dothideomycetes</taxon>
        <taxon>Dothideomycetidae</taxon>
        <taxon>Mycosphaerellales</taxon>
        <taxon>Extremaceae</taxon>
        <taxon>Extremus</taxon>
    </lineage>
</organism>
<dbReference type="FunFam" id="3.40.50.300:FF:000712">
    <property type="entry name" value="Midasin"/>
    <property type="match status" value="1"/>
</dbReference>
<evidence type="ECO:0000256" key="9">
    <source>
        <dbReference type="ARBA" id="ARBA00023242"/>
    </source>
</evidence>
<dbReference type="PANTHER" id="PTHR48103:SF2">
    <property type="entry name" value="MIDASIN"/>
    <property type="match status" value="1"/>
</dbReference>
<dbReference type="InterPro" id="IPR040848">
    <property type="entry name" value="AAA_lid_7"/>
</dbReference>
<feature type="region of interest" description="Disordered" evidence="11">
    <location>
        <begin position="724"/>
        <end position="743"/>
    </location>
</feature>
<dbReference type="Gene3D" id="3.40.50.410">
    <property type="entry name" value="von Willebrand factor, type A domain"/>
    <property type="match status" value="1"/>
</dbReference>
<name>A0AAJ0GJ50_9PEZI</name>
<dbReference type="SUPFAM" id="SSF53300">
    <property type="entry name" value="vWA-like"/>
    <property type="match status" value="1"/>
</dbReference>
<accession>A0AAJ0GJ50</accession>
<keyword evidence="6 10" id="KW-0547">Nucleotide-binding</keyword>
<feature type="region of interest" description="Disordered" evidence="11">
    <location>
        <begin position="3139"/>
        <end position="3160"/>
    </location>
</feature>
<comment type="subcellular location">
    <subcellularLocation>
        <location evidence="1">Nucleus</location>
        <location evidence="1">Nucleolus</location>
    </subcellularLocation>
    <subcellularLocation>
        <location evidence="2">Nucleus</location>
        <location evidence="2">Nucleoplasm</location>
    </subcellularLocation>
</comment>
<dbReference type="EMBL" id="JAWDJX010000001">
    <property type="protein sequence ID" value="KAK3058610.1"/>
    <property type="molecule type" value="Genomic_DNA"/>
</dbReference>
<dbReference type="CDD" id="cd00009">
    <property type="entry name" value="AAA"/>
    <property type="match status" value="4"/>
</dbReference>
<evidence type="ECO:0000256" key="10">
    <source>
        <dbReference type="PIRNR" id="PIRNR010340"/>
    </source>
</evidence>
<dbReference type="FunFam" id="3.40.50.300:FF:000582">
    <property type="entry name" value="Midasin"/>
    <property type="match status" value="1"/>
</dbReference>
<feature type="region of interest" description="Disordered" evidence="11">
    <location>
        <begin position="4038"/>
        <end position="4070"/>
    </location>
</feature>
<dbReference type="PIRSF" id="PIRSF010340">
    <property type="entry name" value="Midasin"/>
    <property type="match status" value="1"/>
</dbReference>
<evidence type="ECO:0000256" key="11">
    <source>
        <dbReference type="SAM" id="MobiDB-lite"/>
    </source>
</evidence>
<dbReference type="InterPro" id="IPR002035">
    <property type="entry name" value="VWF_A"/>
</dbReference>
<feature type="compositionally biased region" description="Acidic residues" evidence="11">
    <location>
        <begin position="4228"/>
        <end position="4237"/>
    </location>
</feature>
<dbReference type="Pfam" id="PF21108">
    <property type="entry name" value="MDN1_4th"/>
    <property type="match status" value="1"/>
</dbReference>
<proteinExistence type="inferred from homology"/>
<feature type="compositionally biased region" description="Acidic residues" evidence="11">
    <location>
        <begin position="4276"/>
        <end position="4316"/>
    </location>
</feature>
<dbReference type="GO" id="GO:0005524">
    <property type="term" value="F:ATP binding"/>
    <property type="evidence" value="ECO:0007669"/>
    <property type="project" value="UniProtKB-KW"/>
</dbReference>
<evidence type="ECO:0000313" key="13">
    <source>
        <dbReference type="EMBL" id="KAK3058610.1"/>
    </source>
</evidence>
<dbReference type="InterPro" id="IPR027417">
    <property type="entry name" value="P-loop_NTPase"/>
</dbReference>